<dbReference type="Proteomes" id="UP000887565">
    <property type="component" value="Unplaced"/>
</dbReference>
<organism evidence="1 2">
    <name type="scientific">Romanomermis culicivorax</name>
    <name type="common">Nematode worm</name>
    <dbReference type="NCBI Taxonomy" id="13658"/>
    <lineage>
        <taxon>Eukaryota</taxon>
        <taxon>Metazoa</taxon>
        <taxon>Ecdysozoa</taxon>
        <taxon>Nematoda</taxon>
        <taxon>Enoplea</taxon>
        <taxon>Dorylaimia</taxon>
        <taxon>Mermithida</taxon>
        <taxon>Mermithoidea</taxon>
        <taxon>Mermithidae</taxon>
        <taxon>Romanomermis</taxon>
    </lineage>
</organism>
<keyword evidence="1" id="KW-1185">Reference proteome</keyword>
<proteinExistence type="predicted"/>
<dbReference type="WBParaSite" id="nRc.2.0.1.t12345-RA">
    <property type="protein sequence ID" value="nRc.2.0.1.t12345-RA"/>
    <property type="gene ID" value="nRc.2.0.1.g12345"/>
</dbReference>
<name>A0A915IDT7_ROMCU</name>
<protein>
    <submittedName>
        <fullName evidence="2">Uncharacterized protein</fullName>
    </submittedName>
</protein>
<sequence>MQDKLTIRESMDAFFTVSGHVFFMKHLQDPRLFGLPPINEKNFSLITEDDWVFGTMQNLTFGDCRIFIKVHFIDGRIDFRTWWHAVHSNKNYRYQYQ</sequence>
<reference evidence="2" key="1">
    <citation type="submission" date="2022-11" db="UniProtKB">
        <authorList>
            <consortium name="WormBaseParasite"/>
        </authorList>
    </citation>
    <scope>IDENTIFICATION</scope>
</reference>
<dbReference type="AlphaFoldDB" id="A0A915IDT7"/>
<accession>A0A915IDT7</accession>
<evidence type="ECO:0000313" key="2">
    <source>
        <dbReference type="WBParaSite" id="nRc.2.0.1.t12345-RA"/>
    </source>
</evidence>
<evidence type="ECO:0000313" key="1">
    <source>
        <dbReference type="Proteomes" id="UP000887565"/>
    </source>
</evidence>